<dbReference type="RefSeq" id="WP_071656636.1">
    <property type="nucleotide sequence ID" value="NZ_MLCF01000054.1"/>
</dbReference>
<dbReference type="STRING" id="1428644.BIV57_11205"/>
<dbReference type="EMBL" id="MLCF01000054">
    <property type="protein sequence ID" value="OIV37377.1"/>
    <property type="molecule type" value="Genomic_DNA"/>
</dbReference>
<name>A0A1J7BV68_9ACTN</name>
<protein>
    <recommendedName>
        <fullName evidence="3">DNA primase/polymerase bifunctional N-terminal domain-containing protein</fullName>
    </recommendedName>
</protein>
<reference evidence="1 2" key="1">
    <citation type="submission" date="2016-10" db="EMBL/GenBank/DDBJ databases">
        <title>Genome sequence of Streptomyces gilvigriseus MUSC 26.</title>
        <authorList>
            <person name="Lee L.-H."/>
            <person name="Ser H.-L."/>
        </authorList>
    </citation>
    <scope>NUCLEOTIDE SEQUENCE [LARGE SCALE GENOMIC DNA]</scope>
    <source>
        <strain evidence="1 2">MUSC 26</strain>
    </source>
</reference>
<accession>A0A1J7BV68</accession>
<proteinExistence type="predicted"/>
<comment type="caution">
    <text evidence="1">The sequence shown here is derived from an EMBL/GenBank/DDBJ whole genome shotgun (WGS) entry which is preliminary data.</text>
</comment>
<sequence>MDPTAARLWWLAETSVSSPMLVLADFQATGESLVQVGTRFDVLKLPAALGTRALRRLREAGCHQGPVLQAADTGSLYVLLAPGAAAAWTGTGTAVGREDLVTLRVPIPGAVRGGRCWLTPPGPDTPLTDPA</sequence>
<organism evidence="1 2">
    <name type="scientific">Mangrovactinospora gilvigrisea</name>
    <dbReference type="NCBI Taxonomy" id="1428644"/>
    <lineage>
        <taxon>Bacteria</taxon>
        <taxon>Bacillati</taxon>
        <taxon>Actinomycetota</taxon>
        <taxon>Actinomycetes</taxon>
        <taxon>Kitasatosporales</taxon>
        <taxon>Streptomycetaceae</taxon>
        <taxon>Mangrovactinospora</taxon>
    </lineage>
</organism>
<keyword evidence="2" id="KW-1185">Reference proteome</keyword>
<dbReference type="Proteomes" id="UP000243342">
    <property type="component" value="Unassembled WGS sequence"/>
</dbReference>
<feature type="non-terminal residue" evidence="1">
    <location>
        <position position="131"/>
    </location>
</feature>
<evidence type="ECO:0000313" key="2">
    <source>
        <dbReference type="Proteomes" id="UP000243342"/>
    </source>
</evidence>
<evidence type="ECO:0000313" key="1">
    <source>
        <dbReference type="EMBL" id="OIV37377.1"/>
    </source>
</evidence>
<gene>
    <name evidence="1" type="ORF">BIV57_11205</name>
</gene>
<dbReference type="AlphaFoldDB" id="A0A1J7BV68"/>
<evidence type="ECO:0008006" key="3">
    <source>
        <dbReference type="Google" id="ProtNLM"/>
    </source>
</evidence>